<proteinExistence type="predicted"/>
<evidence type="ECO:0000313" key="2">
    <source>
        <dbReference type="Proteomes" id="UP000785613"/>
    </source>
</evidence>
<dbReference type="EMBL" id="VUYU01000013">
    <property type="protein sequence ID" value="NHZ35785.1"/>
    <property type="molecule type" value="Genomic_DNA"/>
</dbReference>
<evidence type="ECO:0008006" key="3">
    <source>
        <dbReference type="Google" id="ProtNLM"/>
    </source>
</evidence>
<gene>
    <name evidence="1" type="ORF">F0185_19660</name>
</gene>
<name>A0ABX0LSD8_9BURK</name>
<organism evidence="1 2">
    <name type="scientific">Massilia rubra</name>
    <dbReference type="NCBI Taxonomy" id="2607910"/>
    <lineage>
        <taxon>Bacteria</taxon>
        <taxon>Pseudomonadati</taxon>
        <taxon>Pseudomonadota</taxon>
        <taxon>Betaproteobacteria</taxon>
        <taxon>Burkholderiales</taxon>
        <taxon>Oxalobacteraceae</taxon>
        <taxon>Telluria group</taxon>
        <taxon>Massilia</taxon>
    </lineage>
</organism>
<comment type="caution">
    <text evidence="1">The sequence shown here is derived from an EMBL/GenBank/DDBJ whole genome shotgun (WGS) entry which is preliminary data.</text>
</comment>
<reference evidence="1 2" key="1">
    <citation type="submission" date="2019-09" db="EMBL/GenBank/DDBJ databases">
        <title>Taxonomy of Antarctic Massilia spp.: description of Massilia rubra sp. nov., Massilia aquatica sp. nov., Massilia mucilaginosa sp. nov., Massilia frigida sp. nov. isolated from streams, lakes and regoliths.</title>
        <authorList>
            <person name="Holochova P."/>
            <person name="Sedlacek I."/>
            <person name="Kralova S."/>
            <person name="Maslanova I."/>
            <person name="Busse H.-J."/>
            <person name="Stankova E."/>
            <person name="Vrbovska V."/>
            <person name="Kovarovic V."/>
            <person name="Bartak M."/>
            <person name="Svec P."/>
            <person name="Pantucek R."/>
        </authorList>
    </citation>
    <scope>NUCLEOTIDE SEQUENCE [LARGE SCALE GENOMIC DNA]</scope>
    <source>
        <strain evidence="1 2">CCM 8692</strain>
    </source>
</reference>
<dbReference type="Proteomes" id="UP000785613">
    <property type="component" value="Unassembled WGS sequence"/>
</dbReference>
<protein>
    <recommendedName>
        <fullName evidence="3">DUF2383 domain-containing protein</fullName>
    </recommendedName>
</protein>
<accession>A0ABX0LSD8</accession>
<sequence length="150" mass="17173">MDSITIALFAIIQAKYVNVDFLNSWAIRMRCKLPEHTDWLGQLEVCQNLECAEGVLREEVINSGIDVSKTLPKLFVGFLYLRLKKKELTLQEFESELIDIADAYDIAGLEIERIKVALPELEANFEFQKLLDEMACQSLDHLRQVEALAI</sequence>
<keyword evidence="2" id="KW-1185">Reference proteome</keyword>
<dbReference type="RefSeq" id="WP_167227288.1">
    <property type="nucleotide sequence ID" value="NZ_VUYU01000013.1"/>
</dbReference>
<evidence type="ECO:0000313" key="1">
    <source>
        <dbReference type="EMBL" id="NHZ35785.1"/>
    </source>
</evidence>